<feature type="compositionally biased region" description="Low complexity" evidence="1">
    <location>
        <begin position="250"/>
        <end position="266"/>
    </location>
</feature>
<feature type="compositionally biased region" description="Acidic residues" evidence="1">
    <location>
        <begin position="212"/>
        <end position="221"/>
    </location>
</feature>
<accession>A0A2S7Y126</accession>
<evidence type="ECO:0000313" key="3">
    <source>
        <dbReference type="Proteomes" id="UP000237441"/>
    </source>
</evidence>
<feature type="compositionally biased region" description="Basic and acidic residues" evidence="1">
    <location>
        <begin position="35"/>
        <end position="49"/>
    </location>
</feature>
<dbReference type="PANTHER" id="PTHR46603:SF1">
    <property type="entry name" value="ABSCISSION_NOCUT CHECKPOINT REGULATOR"/>
    <property type="match status" value="1"/>
</dbReference>
<evidence type="ECO:0008006" key="4">
    <source>
        <dbReference type="Google" id="ProtNLM"/>
    </source>
</evidence>
<dbReference type="EMBL" id="JRHA01000002">
    <property type="protein sequence ID" value="PQK09875.1"/>
    <property type="molecule type" value="Genomic_DNA"/>
</dbReference>
<feature type="compositionally biased region" description="Low complexity" evidence="1">
    <location>
        <begin position="70"/>
        <end position="87"/>
    </location>
</feature>
<dbReference type="InterPro" id="IPR044553">
    <property type="entry name" value="Bbox1_ANCHR"/>
</dbReference>
<feature type="compositionally biased region" description="Acidic residues" evidence="1">
    <location>
        <begin position="295"/>
        <end position="307"/>
    </location>
</feature>
<dbReference type="Proteomes" id="UP000237441">
    <property type="component" value="Unassembled WGS sequence"/>
</dbReference>
<feature type="compositionally biased region" description="Basic and acidic residues" evidence="1">
    <location>
        <begin position="154"/>
        <end position="187"/>
    </location>
</feature>
<evidence type="ECO:0000313" key="2">
    <source>
        <dbReference type="EMBL" id="PQK09875.1"/>
    </source>
</evidence>
<dbReference type="SUPFAM" id="SSF57845">
    <property type="entry name" value="B-box zinc-binding domain"/>
    <property type="match status" value="1"/>
</dbReference>
<comment type="caution">
    <text evidence="2">The sequence shown here is derived from an EMBL/GenBank/DDBJ whole genome shotgun (WGS) entry which is preliminary data.</text>
</comment>
<reference evidence="2 3" key="1">
    <citation type="submission" date="2016-07" db="EMBL/GenBank/DDBJ databases">
        <title>Comparative genomics of the entomopathogenic fungus Beauveria bassiana.</title>
        <authorList>
            <person name="Valero Jimenez C.A."/>
            <person name="Zwaan B.J."/>
            <person name="Van Kan J.A."/>
            <person name="Takken W."/>
            <person name="Debets A.J."/>
            <person name="Schoustra S.E."/>
            <person name="Koenraadt C.J."/>
        </authorList>
    </citation>
    <scope>NUCLEOTIDE SEQUENCE [LARGE SCALE GENOMIC DNA]</scope>
    <source>
        <strain evidence="2 3">ARSEF 8028</strain>
    </source>
</reference>
<feature type="compositionally biased region" description="Basic and acidic residues" evidence="1">
    <location>
        <begin position="196"/>
        <end position="211"/>
    </location>
</feature>
<dbReference type="OrthoDB" id="5407799at2759"/>
<gene>
    <name evidence="2" type="ORF">BB8028_0002g01990</name>
</gene>
<dbReference type="Pfam" id="PF22586">
    <property type="entry name" value="ANCHR-like_BBOX"/>
    <property type="match status" value="1"/>
</dbReference>
<evidence type="ECO:0000256" key="1">
    <source>
        <dbReference type="SAM" id="MobiDB-lite"/>
    </source>
</evidence>
<proteinExistence type="predicted"/>
<feature type="compositionally biased region" description="Basic and acidic residues" evidence="1">
    <location>
        <begin position="269"/>
        <end position="279"/>
    </location>
</feature>
<feature type="region of interest" description="Disordered" evidence="1">
    <location>
        <begin position="1"/>
        <end position="334"/>
    </location>
</feature>
<dbReference type="CDD" id="cd19817">
    <property type="entry name" value="Bbox1_ANCHR-like"/>
    <property type="match status" value="1"/>
</dbReference>
<feature type="compositionally biased region" description="Polar residues" evidence="1">
    <location>
        <begin position="309"/>
        <end position="334"/>
    </location>
</feature>
<name>A0A2S7Y126_BEABA</name>
<feature type="compositionally biased region" description="Polar residues" evidence="1">
    <location>
        <begin position="94"/>
        <end position="109"/>
    </location>
</feature>
<organism evidence="2 3">
    <name type="scientific">Beauveria bassiana</name>
    <name type="common">White muscardine disease fungus</name>
    <name type="synonym">Tritirachium shiotae</name>
    <dbReference type="NCBI Taxonomy" id="176275"/>
    <lineage>
        <taxon>Eukaryota</taxon>
        <taxon>Fungi</taxon>
        <taxon>Dikarya</taxon>
        <taxon>Ascomycota</taxon>
        <taxon>Pezizomycotina</taxon>
        <taxon>Sordariomycetes</taxon>
        <taxon>Hypocreomycetidae</taxon>
        <taxon>Hypocreales</taxon>
        <taxon>Cordycipitaceae</taxon>
        <taxon>Beauveria</taxon>
    </lineage>
</organism>
<sequence>MVNDVDKSLLDRLQALRGGPAGGQPSQAPQNIKVDVIERAKTPSREDALTARLRSLREGSATPEPERQRASPNPAAATAAAAAAAAPQPAPTISEKQNSTTLPAASSSKKYQEEEEEVVEHVFETDDDTLQELLADVTPDEDPGGGGGVSGAHEPSDEQVRALLEKLADDIPKDLSDPQPTHDHELDSDNDGSDSEAMKRQVEDVVERYQDEAEMEEEEEETQRKRQESEDDDDDDFQDPHDEAAAHNADLPSVPSDLQDPLPSSSARSESKPGLDDITARLAALRAPSHNTDGGGDDDDDDDDDASPDSLSLPSVPTSRPSVQSVSRLQTRTGYTDDDADSWCTVCLEDATLRCLGCDDDVYCARCWHEMHVGPAAAFDDRSHRAVQFTRDRKKKEAPKKVALGA</sequence>
<feature type="compositionally biased region" description="Basic and acidic residues" evidence="1">
    <location>
        <begin position="1"/>
        <end position="10"/>
    </location>
</feature>
<dbReference type="PANTHER" id="PTHR46603">
    <property type="entry name" value="ABSCISSION/NOCUT CHECKPOINT REGULATOR"/>
    <property type="match status" value="1"/>
</dbReference>
<protein>
    <recommendedName>
        <fullName evidence="4">Zinc finger FYVE domain-containing protein 19</fullName>
    </recommendedName>
</protein>
<dbReference type="AlphaFoldDB" id="A0A2S7Y126"/>